<dbReference type="Proteomes" id="UP000325577">
    <property type="component" value="Linkage Group LG16"/>
</dbReference>
<evidence type="ECO:0000313" key="4">
    <source>
        <dbReference type="Proteomes" id="UP000325577"/>
    </source>
</evidence>
<feature type="region of interest" description="Disordered" evidence="1">
    <location>
        <begin position="200"/>
        <end position="270"/>
    </location>
</feature>
<proteinExistence type="predicted"/>
<keyword evidence="4" id="KW-1185">Reference proteome</keyword>
<evidence type="ECO:0000259" key="2">
    <source>
        <dbReference type="Pfam" id="PF07741"/>
    </source>
</evidence>
<dbReference type="EMBL" id="CM018039">
    <property type="protein sequence ID" value="KAA8537123.1"/>
    <property type="molecule type" value="Genomic_DNA"/>
</dbReference>
<dbReference type="OrthoDB" id="1435073at2759"/>
<feature type="region of interest" description="Disordered" evidence="1">
    <location>
        <begin position="150"/>
        <end position="181"/>
    </location>
</feature>
<reference evidence="3 4" key="1">
    <citation type="submission" date="2019-09" db="EMBL/GenBank/DDBJ databases">
        <title>A chromosome-level genome assembly of the Chinese tupelo Nyssa sinensis.</title>
        <authorList>
            <person name="Yang X."/>
            <person name="Kang M."/>
            <person name="Yang Y."/>
            <person name="Xiong H."/>
            <person name="Wang M."/>
            <person name="Zhang Z."/>
            <person name="Wang Z."/>
            <person name="Wu H."/>
            <person name="Ma T."/>
            <person name="Liu J."/>
            <person name="Xi Z."/>
        </authorList>
    </citation>
    <scope>NUCLEOTIDE SEQUENCE [LARGE SCALE GENOMIC DNA]</scope>
    <source>
        <strain evidence="3">J267</strain>
        <tissue evidence="3">Leaf</tissue>
    </source>
</reference>
<name>A0A5J5B1K1_9ASTE</name>
<feature type="domain" description="Brf1 TBP-binding" evidence="2">
    <location>
        <begin position="118"/>
        <end position="196"/>
    </location>
</feature>
<protein>
    <recommendedName>
        <fullName evidence="2">Brf1 TBP-binding domain-containing protein</fullName>
    </recommendedName>
</protein>
<sequence length="270" mass="30422">MFTFNSPVGCGLFASPRASLGLHVRGSVENLIYIVRAFSDSLSFWINWLVNTIEKEAVPSSKVGVNFICSGLRFQKLHTRKGASSGRKDVNMDISGRIHRLQHSRIRTTGVDELESLSDIDDVEVIGYFHSKKEMQYKKIIWEAMNREYPKRGRQQKRAIEAKKGTPAKKAAKTTSEVENKRLSSKINYDALKKLTDELNQSPGTAMDSDGDMQSTQKFRSDVHESGKGNNDDDEFEQGTDYRENSNGDDLGDSDGNLCLGYEEDYDEED</sequence>
<accession>A0A5J5B1K1</accession>
<dbReference type="AlphaFoldDB" id="A0A5J5B1K1"/>
<organism evidence="3 4">
    <name type="scientific">Nyssa sinensis</name>
    <dbReference type="NCBI Taxonomy" id="561372"/>
    <lineage>
        <taxon>Eukaryota</taxon>
        <taxon>Viridiplantae</taxon>
        <taxon>Streptophyta</taxon>
        <taxon>Embryophyta</taxon>
        <taxon>Tracheophyta</taxon>
        <taxon>Spermatophyta</taxon>
        <taxon>Magnoliopsida</taxon>
        <taxon>eudicotyledons</taxon>
        <taxon>Gunneridae</taxon>
        <taxon>Pentapetalae</taxon>
        <taxon>asterids</taxon>
        <taxon>Cornales</taxon>
        <taxon>Nyssaceae</taxon>
        <taxon>Nyssa</taxon>
    </lineage>
</organism>
<dbReference type="InterPro" id="IPR011665">
    <property type="entry name" value="BRF1_TBP-bd_dom"/>
</dbReference>
<dbReference type="Pfam" id="PF07741">
    <property type="entry name" value="BRF1"/>
    <property type="match status" value="1"/>
</dbReference>
<feature type="compositionally biased region" description="Basic and acidic residues" evidence="1">
    <location>
        <begin position="219"/>
        <end position="231"/>
    </location>
</feature>
<evidence type="ECO:0000313" key="3">
    <source>
        <dbReference type="EMBL" id="KAA8537123.1"/>
    </source>
</evidence>
<evidence type="ECO:0000256" key="1">
    <source>
        <dbReference type="SAM" id="MobiDB-lite"/>
    </source>
</evidence>
<dbReference type="Gene3D" id="1.20.5.650">
    <property type="entry name" value="Single helix bin"/>
    <property type="match status" value="1"/>
</dbReference>
<gene>
    <name evidence="3" type="ORF">F0562_029651</name>
</gene>